<proteinExistence type="predicted"/>
<keyword evidence="1" id="KW-0732">Signal</keyword>
<dbReference type="EMBL" id="HE575323">
    <property type="protein sequence ID" value="CCC93663.1"/>
    <property type="molecule type" value="Genomic_DNA"/>
</dbReference>
<organism evidence="2">
    <name type="scientific">Trypanosoma congolense (strain IL3000)</name>
    <dbReference type="NCBI Taxonomy" id="1068625"/>
    <lineage>
        <taxon>Eukaryota</taxon>
        <taxon>Discoba</taxon>
        <taxon>Euglenozoa</taxon>
        <taxon>Kinetoplastea</taxon>
        <taxon>Metakinetoplastina</taxon>
        <taxon>Trypanosomatida</taxon>
        <taxon>Trypanosomatidae</taxon>
        <taxon>Trypanosoma</taxon>
        <taxon>Nannomonas</taxon>
    </lineage>
</organism>
<gene>
    <name evidence="2" type="ORF">TCIL3000_10_4260</name>
</gene>
<evidence type="ECO:0000256" key="1">
    <source>
        <dbReference type="SAM" id="SignalP"/>
    </source>
</evidence>
<dbReference type="VEuPathDB" id="TriTrypDB:TcIL3000_10_4260"/>
<feature type="chain" id="PRO_5003410190" evidence="1">
    <location>
        <begin position="28"/>
        <end position="179"/>
    </location>
</feature>
<reference evidence="2" key="1">
    <citation type="journal article" date="2012" name="Proc. Natl. Acad. Sci. U.S.A.">
        <title>Antigenic diversity is generated by distinct evolutionary mechanisms in African trypanosome species.</title>
        <authorList>
            <person name="Jackson A.P."/>
            <person name="Berry A."/>
            <person name="Aslett M."/>
            <person name="Allison H.C."/>
            <person name="Burton P."/>
            <person name="Vavrova-Anderson J."/>
            <person name="Brown R."/>
            <person name="Browne H."/>
            <person name="Corton N."/>
            <person name="Hauser H."/>
            <person name="Gamble J."/>
            <person name="Gilderthorp R."/>
            <person name="Marcello L."/>
            <person name="McQuillan J."/>
            <person name="Otto T.D."/>
            <person name="Quail M.A."/>
            <person name="Sanders M.J."/>
            <person name="van Tonder A."/>
            <person name="Ginger M.L."/>
            <person name="Field M.C."/>
            <person name="Barry J.D."/>
            <person name="Hertz-Fowler C."/>
            <person name="Berriman M."/>
        </authorList>
    </citation>
    <scope>NUCLEOTIDE SEQUENCE</scope>
    <source>
        <strain evidence="2">IL3000</strain>
    </source>
</reference>
<protein>
    <submittedName>
        <fullName evidence="2">Uncharacterized protein</fullName>
    </submittedName>
</protein>
<evidence type="ECO:0000313" key="2">
    <source>
        <dbReference type="EMBL" id="CCC93663.1"/>
    </source>
</evidence>
<dbReference type="AlphaFoldDB" id="G0UW97"/>
<name>G0UW97_TRYCI</name>
<sequence>MGQQYKARIVTHVSIFIPLLLCAKTNAVAVIETRVHEESEKKFPDMREKEFSLISACKREARELCPDQEQAPLKCLLCHFASGCAGEPKESSTTGQQPRRGLPAFSKECSGWLQAREECVSFARSAGHCHDGETARECLRRIPKHLLSAGCRDSAYYRSVLLYGKMKQKQEDTPRGESA</sequence>
<feature type="signal peptide" evidence="1">
    <location>
        <begin position="1"/>
        <end position="27"/>
    </location>
</feature>
<accession>G0UW97</accession>